<keyword evidence="3" id="KW-0274">FAD</keyword>
<keyword evidence="2" id="KW-0285">Flavoprotein</keyword>
<accession>A0ABT0AGR9</accession>
<comment type="caution">
    <text evidence="6">The sequence shown here is derived from an EMBL/GenBank/DDBJ whole genome shotgun (WGS) entry which is preliminary data.</text>
</comment>
<comment type="cofactor">
    <cofactor evidence="1">
        <name>FAD</name>
        <dbReference type="ChEBI" id="CHEBI:57692"/>
    </cofactor>
</comment>
<name>A0ABT0AGR9_9SPHN</name>
<dbReference type="EMBL" id="JALHAT010000039">
    <property type="protein sequence ID" value="MCJ1962384.1"/>
    <property type="molecule type" value="Genomic_DNA"/>
</dbReference>
<evidence type="ECO:0000259" key="5">
    <source>
        <dbReference type="Pfam" id="PF00890"/>
    </source>
</evidence>
<dbReference type="PANTHER" id="PTHR43400:SF10">
    <property type="entry name" value="3-OXOSTEROID 1-DEHYDROGENASE"/>
    <property type="match status" value="1"/>
</dbReference>
<dbReference type="InterPro" id="IPR027477">
    <property type="entry name" value="Succ_DH/fumarate_Rdtase_cat_sf"/>
</dbReference>
<reference evidence="6" key="1">
    <citation type="submission" date="2022-03" db="EMBL/GenBank/DDBJ databases">
        <title>Identification of a novel bacterium isolated from mangrove sediments.</title>
        <authorList>
            <person name="Pan X."/>
        </authorList>
    </citation>
    <scope>NUCLEOTIDE SEQUENCE</scope>
    <source>
        <strain evidence="6">B2637</strain>
    </source>
</reference>
<dbReference type="Gene3D" id="3.50.50.60">
    <property type="entry name" value="FAD/NAD(P)-binding domain"/>
    <property type="match status" value="1"/>
</dbReference>
<evidence type="ECO:0000256" key="3">
    <source>
        <dbReference type="ARBA" id="ARBA00022827"/>
    </source>
</evidence>
<dbReference type="PANTHER" id="PTHR43400">
    <property type="entry name" value="FUMARATE REDUCTASE"/>
    <property type="match status" value="1"/>
</dbReference>
<gene>
    <name evidence="6" type="ORF">MTR65_16950</name>
</gene>
<protein>
    <submittedName>
        <fullName evidence="6">FAD-dependent oxidoreductase</fullName>
    </submittedName>
</protein>
<keyword evidence="7" id="KW-1185">Reference proteome</keyword>
<dbReference type="InterPro" id="IPR003953">
    <property type="entry name" value="FAD-dep_OxRdtase_2_FAD-bd"/>
</dbReference>
<evidence type="ECO:0000313" key="6">
    <source>
        <dbReference type="EMBL" id="MCJ1962384.1"/>
    </source>
</evidence>
<dbReference type="Proteomes" id="UP001162802">
    <property type="component" value="Unassembled WGS sequence"/>
</dbReference>
<dbReference type="Pfam" id="PF00890">
    <property type="entry name" value="FAD_binding_2"/>
    <property type="match status" value="1"/>
</dbReference>
<proteinExistence type="predicted"/>
<dbReference type="SUPFAM" id="SSF51905">
    <property type="entry name" value="FAD/NAD(P)-binding domain"/>
    <property type="match status" value="1"/>
</dbReference>
<dbReference type="InterPro" id="IPR050315">
    <property type="entry name" value="FAD-oxidoreductase_2"/>
</dbReference>
<organism evidence="6 7">
    <name type="scientific">Novosphingobium mangrovi</name>
    <name type="common">ex Hu et al. 2023</name>
    <dbReference type="NCBI Taxonomy" id="2930094"/>
    <lineage>
        <taxon>Bacteria</taxon>
        <taxon>Pseudomonadati</taxon>
        <taxon>Pseudomonadota</taxon>
        <taxon>Alphaproteobacteria</taxon>
        <taxon>Sphingomonadales</taxon>
        <taxon>Sphingomonadaceae</taxon>
        <taxon>Novosphingobium</taxon>
    </lineage>
</organism>
<keyword evidence="4" id="KW-0560">Oxidoreductase</keyword>
<dbReference type="SUPFAM" id="SSF56425">
    <property type="entry name" value="Succinate dehydrogenase/fumarate reductase flavoprotein, catalytic domain"/>
    <property type="match status" value="1"/>
</dbReference>
<feature type="domain" description="FAD-dependent oxidoreductase 2 FAD-binding" evidence="5">
    <location>
        <begin position="6"/>
        <end position="442"/>
    </location>
</feature>
<evidence type="ECO:0000256" key="1">
    <source>
        <dbReference type="ARBA" id="ARBA00001974"/>
    </source>
</evidence>
<dbReference type="PRINTS" id="PR00368">
    <property type="entry name" value="FADPNR"/>
</dbReference>
<dbReference type="Gene3D" id="3.90.700.10">
    <property type="entry name" value="Succinate dehydrogenase/fumarate reductase flavoprotein, catalytic domain"/>
    <property type="match status" value="1"/>
</dbReference>
<evidence type="ECO:0000256" key="4">
    <source>
        <dbReference type="ARBA" id="ARBA00023002"/>
    </source>
</evidence>
<dbReference type="InterPro" id="IPR036188">
    <property type="entry name" value="FAD/NAD-bd_sf"/>
</dbReference>
<evidence type="ECO:0000313" key="7">
    <source>
        <dbReference type="Proteomes" id="UP001162802"/>
    </source>
</evidence>
<sequence length="465" mass="50577">MHNEFDVLVVGAGTAGVPAALGAAARGLRVALVEAAEEIGGTLHLSSASISAAGTSLQKAAGVEDSPDAHFADCLRINHGTGDPELLRLWVDEAGDMIEWLLSIGWTCDPGEAVLAPEHDLYDRPRTYRSTNQGFSLIEAYQAQIDTAVAQGNLTVMTGTRFCELLLDHGQVCGIVAKTGEEVREIAAKAVVLTTGGFSGSARHWQELHGLVPLRYHVETVRGDAIDPVRTAGGRLWFTDYCLPAFGGTRRLDSPASAWIHSDILPSRRPPWEIYVNAHGERFMPEDEPSIDARERAVMAQPNWAFWMIWDERIREEAPPVFRWSDEHLDELLRGDNEDFVVAENIGELARLCGLPEKTLTQTVTLYNAGQAVGSDMWRRQHLPAPIARGPFYAVRHYGCSISCYPGVQVNKDLQVVSTTGDPIEGLYAAGEVIGIGFLGHGFLSGSIVSSAITFGRKLGREVLA</sequence>
<dbReference type="RefSeq" id="WP_243802296.1">
    <property type="nucleotide sequence ID" value="NZ_JALHAT010000039.1"/>
</dbReference>
<evidence type="ECO:0000256" key="2">
    <source>
        <dbReference type="ARBA" id="ARBA00022630"/>
    </source>
</evidence>